<dbReference type="PROSITE" id="PS00232">
    <property type="entry name" value="CADHERIN_1"/>
    <property type="match status" value="4"/>
</dbReference>
<dbReference type="AlphaFoldDB" id="A0AAN8PCP0"/>
<keyword evidence="10" id="KW-0325">Glycoprotein</keyword>
<name>A0AAN8PCP0_PATCE</name>
<evidence type="ECO:0000259" key="15">
    <source>
        <dbReference type="PROSITE" id="PS50268"/>
    </source>
</evidence>
<keyword evidence="3 13" id="KW-0812">Transmembrane</keyword>
<dbReference type="InterPro" id="IPR015919">
    <property type="entry name" value="Cadherin-like_sf"/>
</dbReference>
<evidence type="ECO:0000256" key="2">
    <source>
        <dbReference type="ARBA" id="ARBA00022475"/>
    </source>
</evidence>
<dbReference type="GO" id="GO:0005886">
    <property type="term" value="C:plasma membrane"/>
    <property type="evidence" value="ECO:0007669"/>
    <property type="project" value="UniProtKB-SubCell"/>
</dbReference>
<evidence type="ECO:0000313" key="16">
    <source>
        <dbReference type="EMBL" id="KAK6173204.1"/>
    </source>
</evidence>
<evidence type="ECO:0000256" key="10">
    <source>
        <dbReference type="ARBA" id="ARBA00023180"/>
    </source>
</evidence>
<feature type="domain" description="Cadherin" evidence="15">
    <location>
        <begin position="574"/>
        <end position="677"/>
    </location>
</feature>
<dbReference type="InterPro" id="IPR013164">
    <property type="entry name" value="Cadherin_N"/>
</dbReference>
<dbReference type="PANTHER" id="PTHR24028:SF146">
    <property type="entry name" value="CADHERIN 96CB, ISOFORM D-RELATED"/>
    <property type="match status" value="1"/>
</dbReference>
<feature type="region of interest" description="Disordered" evidence="12">
    <location>
        <begin position="897"/>
        <end position="937"/>
    </location>
</feature>
<dbReference type="PRINTS" id="PR00205">
    <property type="entry name" value="CADHERIN"/>
</dbReference>
<evidence type="ECO:0000256" key="13">
    <source>
        <dbReference type="SAM" id="Phobius"/>
    </source>
</evidence>
<evidence type="ECO:0000256" key="3">
    <source>
        <dbReference type="ARBA" id="ARBA00022692"/>
    </source>
</evidence>
<dbReference type="InterPro" id="IPR050174">
    <property type="entry name" value="Protocadherin/Cadherin-CA"/>
</dbReference>
<keyword evidence="6 11" id="KW-0106">Calcium</keyword>
<feature type="chain" id="PRO_5042949814" description="Cadherin domain-containing protein" evidence="14">
    <location>
        <begin position="23"/>
        <end position="1098"/>
    </location>
</feature>
<gene>
    <name evidence="16" type="ORF">SNE40_016699</name>
</gene>
<feature type="compositionally biased region" description="Polar residues" evidence="12">
    <location>
        <begin position="851"/>
        <end position="861"/>
    </location>
</feature>
<evidence type="ECO:0000256" key="9">
    <source>
        <dbReference type="ARBA" id="ARBA00023136"/>
    </source>
</evidence>
<dbReference type="FunFam" id="2.60.40.60:FF:000092">
    <property type="entry name" value="Protocadherin 8"/>
    <property type="match status" value="1"/>
</dbReference>
<dbReference type="Proteomes" id="UP001347796">
    <property type="component" value="Unassembled WGS sequence"/>
</dbReference>
<evidence type="ECO:0000256" key="5">
    <source>
        <dbReference type="ARBA" id="ARBA00022737"/>
    </source>
</evidence>
<evidence type="ECO:0000256" key="11">
    <source>
        <dbReference type="PROSITE-ProRule" id="PRU00043"/>
    </source>
</evidence>
<dbReference type="SMART" id="SM00112">
    <property type="entry name" value="CA"/>
    <property type="match status" value="7"/>
</dbReference>
<keyword evidence="9 13" id="KW-0472">Membrane</keyword>
<evidence type="ECO:0000313" key="17">
    <source>
        <dbReference type="Proteomes" id="UP001347796"/>
    </source>
</evidence>
<feature type="compositionally biased region" description="Polar residues" evidence="12">
    <location>
        <begin position="911"/>
        <end position="921"/>
    </location>
</feature>
<accession>A0AAN8PCP0</accession>
<proteinExistence type="predicted"/>
<evidence type="ECO:0000256" key="14">
    <source>
        <dbReference type="SAM" id="SignalP"/>
    </source>
</evidence>
<feature type="domain" description="Cadherin" evidence="15">
    <location>
        <begin position="366"/>
        <end position="469"/>
    </location>
</feature>
<dbReference type="FunFam" id="2.60.40.60:FF:000004">
    <property type="entry name" value="Protocadherin 1 gamma 2"/>
    <property type="match status" value="1"/>
</dbReference>
<evidence type="ECO:0000256" key="12">
    <source>
        <dbReference type="SAM" id="MobiDB-lite"/>
    </source>
</evidence>
<dbReference type="EMBL" id="JAZGQO010000011">
    <property type="protein sequence ID" value="KAK6173204.1"/>
    <property type="molecule type" value="Genomic_DNA"/>
</dbReference>
<dbReference type="GO" id="GO:0007156">
    <property type="term" value="P:homophilic cell adhesion via plasma membrane adhesion molecules"/>
    <property type="evidence" value="ECO:0007669"/>
    <property type="project" value="InterPro"/>
</dbReference>
<evidence type="ECO:0000256" key="4">
    <source>
        <dbReference type="ARBA" id="ARBA00022729"/>
    </source>
</evidence>
<feature type="domain" description="Cadherin" evidence="15">
    <location>
        <begin position="252"/>
        <end position="359"/>
    </location>
</feature>
<keyword evidence="5" id="KW-0677">Repeat</keyword>
<dbReference type="FunFam" id="2.60.40.60:FF:000020">
    <property type="entry name" value="Dachsous cadherin-related 1b"/>
    <property type="match status" value="1"/>
</dbReference>
<dbReference type="Pfam" id="PF08266">
    <property type="entry name" value="Cadherin_2"/>
    <property type="match status" value="1"/>
</dbReference>
<feature type="signal peptide" evidence="14">
    <location>
        <begin position="1"/>
        <end position="22"/>
    </location>
</feature>
<feature type="domain" description="Cadherin" evidence="15">
    <location>
        <begin position="470"/>
        <end position="573"/>
    </location>
</feature>
<dbReference type="Pfam" id="PF00028">
    <property type="entry name" value="Cadherin"/>
    <property type="match status" value="6"/>
</dbReference>
<feature type="domain" description="Cadherin" evidence="15">
    <location>
        <begin position="141"/>
        <end position="251"/>
    </location>
</feature>
<dbReference type="InterPro" id="IPR002126">
    <property type="entry name" value="Cadherin-like_dom"/>
</dbReference>
<reference evidence="16 17" key="1">
    <citation type="submission" date="2024-01" db="EMBL/GenBank/DDBJ databases">
        <title>The genome of the rayed Mediterranean limpet Patella caerulea (Linnaeus, 1758).</title>
        <authorList>
            <person name="Anh-Thu Weber A."/>
            <person name="Halstead-Nussloch G."/>
        </authorList>
    </citation>
    <scope>NUCLEOTIDE SEQUENCE [LARGE SCALE GENOMIC DNA]</scope>
    <source>
        <strain evidence="16">AATW-2023a</strain>
        <tissue evidence="16">Whole specimen</tissue>
    </source>
</reference>
<dbReference type="GO" id="GO:0005509">
    <property type="term" value="F:calcium ion binding"/>
    <property type="evidence" value="ECO:0007669"/>
    <property type="project" value="UniProtKB-UniRule"/>
</dbReference>
<dbReference type="Gene3D" id="2.60.40.60">
    <property type="entry name" value="Cadherins"/>
    <property type="match status" value="7"/>
</dbReference>
<dbReference type="InterPro" id="IPR020894">
    <property type="entry name" value="Cadherin_CS"/>
</dbReference>
<feature type="region of interest" description="Disordered" evidence="12">
    <location>
        <begin position="847"/>
        <end position="870"/>
    </location>
</feature>
<evidence type="ECO:0000256" key="8">
    <source>
        <dbReference type="ARBA" id="ARBA00022989"/>
    </source>
</evidence>
<feature type="domain" description="Cadherin" evidence="15">
    <location>
        <begin position="23"/>
        <end position="140"/>
    </location>
</feature>
<keyword evidence="2" id="KW-1003">Cell membrane</keyword>
<sequence>MDGVCVIGMLIISLVCLVSVRAQNPDIVFNLREEMKPGVFIGNIAVDSGVGQDVAVEEFPYLEYKFLNPNNARVTSLFSINRMTGAMYSTAKVDREKMCKDSVVCHITFDVTIQSTVTSFLRLLSVRVEIDDVNDNEPKFNNTSLSVDIPESVVLGTTYRIKGASDADMSPENSVQSYDLVQPNATFGVQLIKKFDGSTDASLSVLAPLDRESQQVHSILLLAKDGGSPQRTGTLLVNVNVLDANDNAPKFIKTVYNVTVSENTSVDSKVGKLEADDKDSGENANISYRFSPLRSSKLEQLFALNTRTGELTVKSPLQYESGKTYDTIVEASDNGNPPQVSQTTLFVNIIDVGNNPPRLQLNLASTMNSETIFLSEGSKIGTFVGHIKVEDRDPDANGEVNCVCEEDYFGVQKLDGKGYALLINKELDRETTSKHNVTITCHDGGQPSLTSSISFAVIITDMNDNAPQFLQSQYSMNITENVGLGVTVGTVLALDRDLGDNSKFYYTMDLTEGAMFRVNAETGVIATNSNIDREIVSSVTFVVKAVDSQDPSLSGTASVTVRILDVNDNSPHFLPSSLNIKAIETLDPGTVIGKLKATDADEGKNSTLSFAAVENNPFVPFIVYEDGTIRLENKLNRELKTIYEFNVLVQDKGDIPKSTTGRVVIRVVDANDHTPVITFPNANNDTITITSEVESGTRVATIMAYDVDEGENGELVFAILEGNDKNLFEMSPKSGEIILLRKIAPTDLKFHQLKISVKDLGAIRLEAVGFLNIEVVHANGVVPKPAFANGQLYLIITGIVAGVTFVVAIIIVTVIIRMKRNDNRNNHSAGEADDMAKDEKDLERALADSALPNTSLNSNDSGLEFHPVKNGDNNIIFTNSNINSDTPERRKRVSFTFTKANGRSNNHDNKSTFSEESTGSDSGKGCSDDENPTFSLSETGSTVMWQHHINQEDDVPPVIPPRMPTKPMNYQASYHVSRAPIHGKPQVQFLDSFTRKPLQTTNSFNNHYNANDTVPNLRHSAFRKPGSHKENVQLQNSFYPPVRSSMNTFTGHSREEPLPALSYNSLCHSSMCSMDDDQYSTTSGSYTINSDIEDAHCA</sequence>
<dbReference type="CDD" id="cd11304">
    <property type="entry name" value="Cadherin_repeat"/>
    <property type="match status" value="7"/>
</dbReference>
<keyword evidence="4 14" id="KW-0732">Signal</keyword>
<dbReference type="FunFam" id="2.60.40.60:FF:000007">
    <property type="entry name" value="Protocadherin alpha 2"/>
    <property type="match status" value="1"/>
</dbReference>
<feature type="domain" description="Cadherin" evidence="15">
    <location>
        <begin position="681"/>
        <end position="787"/>
    </location>
</feature>
<comment type="subcellular location">
    <subcellularLocation>
        <location evidence="1">Cell membrane</location>
        <topology evidence="1">Single-pass type I membrane protein</topology>
    </subcellularLocation>
</comment>
<dbReference type="FunFam" id="2.60.40.60:FF:000002">
    <property type="entry name" value="Protocadherin alpha 2"/>
    <property type="match status" value="1"/>
</dbReference>
<dbReference type="PROSITE" id="PS50268">
    <property type="entry name" value="CADHERIN_2"/>
    <property type="match status" value="7"/>
</dbReference>
<protein>
    <recommendedName>
        <fullName evidence="15">Cadherin domain-containing protein</fullName>
    </recommendedName>
</protein>
<dbReference type="SUPFAM" id="SSF49313">
    <property type="entry name" value="Cadherin-like"/>
    <property type="match status" value="7"/>
</dbReference>
<keyword evidence="8 13" id="KW-1133">Transmembrane helix</keyword>
<keyword evidence="7" id="KW-0130">Cell adhesion</keyword>
<evidence type="ECO:0000256" key="7">
    <source>
        <dbReference type="ARBA" id="ARBA00022889"/>
    </source>
</evidence>
<comment type="caution">
    <text evidence="16">The sequence shown here is derived from an EMBL/GenBank/DDBJ whole genome shotgun (WGS) entry which is preliminary data.</text>
</comment>
<evidence type="ECO:0000256" key="6">
    <source>
        <dbReference type="ARBA" id="ARBA00022837"/>
    </source>
</evidence>
<dbReference type="PANTHER" id="PTHR24028">
    <property type="entry name" value="CADHERIN-87A"/>
    <property type="match status" value="1"/>
</dbReference>
<evidence type="ECO:0000256" key="1">
    <source>
        <dbReference type="ARBA" id="ARBA00004251"/>
    </source>
</evidence>
<keyword evidence="17" id="KW-1185">Reference proteome</keyword>
<organism evidence="16 17">
    <name type="scientific">Patella caerulea</name>
    <name type="common">Rayed Mediterranean limpet</name>
    <dbReference type="NCBI Taxonomy" id="87958"/>
    <lineage>
        <taxon>Eukaryota</taxon>
        <taxon>Metazoa</taxon>
        <taxon>Spiralia</taxon>
        <taxon>Lophotrochozoa</taxon>
        <taxon>Mollusca</taxon>
        <taxon>Gastropoda</taxon>
        <taxon>Patellogastropoda</taxon>
        <taxon>Patelloidea</taxon>
        <taxon>Patellidae</taxon>
        <taxon>Patella</taxon>
    </lineage>
</organism>
<feature type="transmembrane region" description="Helical" evidence="13">
    <location>
        <begin position="792"/>
        <end position="816"/>
    </location>
</feature>